<keyword evidence="4" id="KW-0460">Magnesium</keyword>
<reference evidence="5 6" key="1">
    <citation type="submission" date="2018-11" db="EMBL/GenBank/DDBJ databases">
        <title>Genomes From Bacteria Associated with the Canine Oral Cavity: a Test Case for Automated Genome-Based Taxonomic Assignment.</title>
        <authorList>
            <person name="Coil D.A."/>
            <person name="Jospin G."/>
            <person name="Darling A.E."/>
            <person name="Wallis C."/>
            <person name="Davis I.J."/>
            <person name="Harris S."/>
            <person name="Eisen J.A."/>
            <person name="Holcombe L.J."/>
            <person name="O'Flynn C."/>
        </authorList>
    </citation>
    <scope>NUCLEOTIDE SEQUENCE [LARGE SCALE GENOMIC DNA]</scope>
    <source>
        <strain evidence="5 6">OH4621_COT-116</strain>
    </source>
</reference>
<evidence type="ECO:0000313" key="5">
    <source>
        <dbReference type="EMBL" id="RRD31853.1"/>
    </source>
</evidence>
<dbReference type="PANTHER" id="PTHR46470">
    <property type="entry name" value="N-ACYLNEURAMINATE-9-PHOSPHATASE"/>
    <property type="match status" value="1"/>
</dbReference>
<comment type="caution">
    <text evidence="5">The sequence shown here is derived from an EMBL/GenBank/DDBJ whole genome shotgun (WGS) entry which is preliminary data.</text>
</comment>
<dbReference type="InterPro" id="IPR023214">
    <property type="entry name" value="HAD_sf"/>
</dbReference>
<evidence type="ECO:0000256" key="1">
    <source>
        <dbReference type="ARBA" id="ARBA00001946"/>
    </source>
</evidence>
<dbReference type="InterPro" id="IPR036412">
    <property type="entry name" value="HAD-like_sf"/>
</dbReference>
<sequence>MKALIFDLDDTLYNQILPFKRAVVQFMDIPSDELELLYIAFRYRADELFEASVKGTLSMKDMHTYRMRAAFRDMGMDITNEMAYAIQEVYAYHQGHLELTTGSKELFAYCQEKGIAVGLITNGPHLHQMKKIQNLNLHRFIPKHLMLISGQVGMTKPDTGIFRLMEKRLNLNPEDICYLGDSYENDVIGAKAAGWKAIWFNHRGRSVTDHSYTPDYTVTDFKAVQTWLTEKL</sequence>
<dbReference type="PANTHER" id="PTHR46470:SF2">
    <property type="entry name" value="GLYCERALDEHYDE 3-PHOSPHATE PHOSPHATASE"/>
    <property type="match status" value="1"/>
</dbReference>
<organism evidence="5 6">
    <name type="scientific">Streptococcus minor</name>
    <dbReference type="NCBI Taxonomy" id="229549"/>
    <lineage>
        <taxon>Bacteria</taxon>
        <taxon>Bacillati</taxon>
        <taxon>Bacillota</taxon>
        <taxon>Bacilli</taxon>
        <taxon>Lactobacillales</taxon>
        <taxon>Streptococcaceae</taxon>
        <taxon>Streptococcus</taxon>
    </lineage>
</organism>
<dbReference type="PRINTS" id="PR00413">
    <property type="entry name" value="HADHALOGNASE"/>
</dbReference>
<keyword evidence="2" id="KW-0479">Metal-binding</keyword>
<dbReference type="InterPro" id="IPR006439">
    <property type="entry name" value="HAD-SF_hydro_IA"/>
</dbReference>
<evidence type="ECO:0000256" key="4">
    <source>
        <dbReference type="ARBA" id="ARBA00022842"/>
    </source>
</evidence>
<dbReference type="Proteomes" id="UP000281771">
    <property type="component" value="Unassembled WGS sequence"/>
</dbReference>
<evidence type="ECO:0000256" key="2">
    <source>
        <dbReference type="ARBA" id="ARBA00022723"/>
    </source>
</evidence>
<name>A0A3P1VHJ7_9STRE</name>
<dbReference type="Pfam" id="PF00702">
    <property type="entry name" value="Hydrolase"/>
    <property type="match status" value="1"/>
</dbReference>
<accession>A0A3P1VHJ7</accession>
<keyword evidence="3 5" id="KW-0378">Hydrolase</keyword>
<dbReference type="Gene3D" id="1.20.120.710">
    <property type="entry name" value="Haloacid dehalogenase hydrolase-like domain"/>
    <property type="match status" value="1"/>
</dbReference>
<dbReference type="SFLD" id="SFLDS00003">
    <property type="entry name" value="Haloacid_Dehalogenase"/>
    <property type="match status" value="1"/>
</dbReference>
<dbReference type="STRING" id="1123309.GCA_000377005_01086"/>
<dbReference type="SFLD" id="SFLDG01129">
    <property type="entry name" value="C1.5:_HAD__Beta-PGM__Phosphata"/>
    <property type="match status" value="1"/>
</dbReference>
<dbReference type="RefSeq" id="WP_124776128.1">
    <property type="nucleotide sequence ID" value="NZ_RQZA01000002.1"/>
</dbReference>
<dbReference type="SUPFAM" id="SSF56784">
    <property type="entry name" value="HAD-like"/>
    <property type="match status" value="1"/>
</dbReference>
<proteinExistence type="predicted"/>
<dbReference type="EMBL" id="RQZA01000002">
    <property type="protein sequence ID" value="RRD31853.1"/>
    <property type="molecule type" value="Genomic_DNA"/>
</dbReference>
<gene>
    <name evidence="5" type="ORF">EII38_03635</name>
</gene>
<dbReference type="NCBIfam" id="TIGR01549">
    <property type="entry name" value="HAD-SF-IA-v1"/>
    <property type="match status" value="1"/>
</dbReference>
<dbReference type="GO" id="GO:0046872">
    <property type="term" value="F:metal ion binding"/>
    <property type="evidence" value="ECO:0007669"/>
    <property type="project" value="UniProtKB-KW"/>
</dbReference>
<dbReference type="GO" id="GO:0044281">
    <property type="term" value="P:small molecule metabolic process"/>
    <property type="evidence" value="ECO:0007669"/>
    <property type="project" value="UniProtKB-ARBA"/>
</dbReference>
<comment type="cofactor">
    <cofactor evidence="1">
        <name>Mg(2+)</name>
        <dbReference type="ChEBI" id="CHEBI:18420"/>
    </cofactor>
</comment>
<dbReference type="Gene3D" id="3.40.50.1000">
    <property type="entry name" value="HAD superfamily/HAD-like"/>
    <property type="match status" value="1"/>
</dbReference>
<evidence type="ECO:0000256" key="3">
    <source>
        <dbReference type="ARBA" id="ARBA00022801"/>
    </source>
</evidence>
<evidence type="ECO:0000313" key="6">
    <source>
        <dbReference type="Proteomes" id="UP000281771"/>
    </source>
</evidence>
<dbReference type="GO" id="GO:0016791">
    <property type="term" value="F:phosphatase activity"/>
    <property type="evidence" value="ECO:0007669"/>
    <property type="project" value="TreeGrafter"/>
</dbReference>
<dbReference type="InterPro" id="IPR051400">
    <property type="entry name" value="HAD-like_hydrolase"/>
</dbReference>
<protein>
    <submittedName>
        <fullName evidence="5">HAD family hydrolase</fullName>
    </submittedName>
</protein>
<keyword evidence="6" id="KW-1185">Reference proteome</keyword>
<dbReference type="AlphaFoldDB" id="A0A3P1VHJ7"/>